<dbReference type="Proteomes" id="UP001165065">
    <property type="component" value="Unassembled WGS sequence"/>
</dbReference>
<evidence type="ECO:0000313" key="1">
    <source>
        <dbReference type="EMBL" id="GMI44452.1"/>
    </source>
</evidence>
<dbReference type="EMBL" id="BRYA01001482">
    <property type="protein sequence ID" value="GMI44452.1"/>
    <property type="molecule type" value="Genomic_DNA"/>
</dbReference>
<evidence type="ECO:0000313" key="2">
    <source>
        <dbReference type="Proteomes" id="UP001165065"/>
    </source>
</evidence>
<dbReference type="AlphaFoldDB" id="A0A9W7GFJ5"/>
<protein>
    <submittedName>
        <fullName evidence="1">Uncharacterized protein</fullName>
    </submittedName>
</protein>
<feature type="non-terminal residue" evidence="1">
    <location>
        <position position="236"/>
    </location>
</feature>
<keyword evidence="2" id="KW-1185">Reference proteome</keyword>
<gene>
    <name evidence="1" type="ORF">TrCOL_g1388</name>
</gene>
<organism evidence="1 2">
    <name type="scientific">Triparma columacea</name>
    <dbReference type="NCBI Taxonomy" id="722753"/>
    <lineage>
        <taxon>Eukaryota</taxon>
        <taxon>Sar</taxon>
        <taxon>Stramenopiles</taxon>
        <taxon>Ochrophyta</taxon>
        <taxon>Bolidophyceae</taxon>
        <taxon>Parmales</taxon>
        <taxon>Triparmaceae</taxon>
        <taxon>Triparma</taxon>
    </lineage>
</organism>
<proteinExistence type="predicted"/>
<accession>A0A9W7GFJ5</accession>
<sequence>MKAIVHALGDKGEETDGIGAKGRSYVEGGDSELVAAKRQITALQSALKAIALESIPDDVRDENNDKAHDGMMGKLVERGAVEGIIETSWDTKRANVGVVVHDEKERVLDYILAGSSVGAFRREIIHEGGGGEGGRIVLWQHYKGTTVIEFLLRIRVLTNPGPGWCIVIKSEDEKSLPKEAKTKLVKIATSTNALRARVEGEIRLSSYEYGQTALTLVGMLEVEEVEGSASGTPGSP</sequence>
<name>A0A9W7GFJ5_9STRA</name>
<reference evidence="2" key="1">
    <citation type="journal article" date="2023" name="Commun. Biol.">
        <title>Genome analysis of Parmales, the sister group of diatoms, reveals the evolutionary specialization of diatoms from phago-mixotrophs to photoautotrophs.</title>
        <authorList>
            <person name="Ban H."/>
            <person name="Sato S."/>
            <person name="Yoshikawa S."/>
            <person name="Yamada K."/>
            <person name="Nakamura Y."/>
            <person name="Ichinomiya M."/>
            <person name="Sato N."/>
            <person name="Blanc-Mathieu R."/>
            <person name="Endo H."/>
            <person name="Kuwata A."/>
            <person name="Ogata H."/>
        </authorList>
    </citation>
    <scope>NUCLEOTIDE SEQUENCE [LARGE SCALE GENOMIC DNA]</scope>
</reference>
<comment type="caution">
    <text evidence="1">The sequence shown here is derived from an EMBL/GenBank/DDBJ whole genome shotgun (WGS) entry which is preliminary data.</text>
</comment>